<name>A0A1M5KDZ7_9BRAD</name>
<feature type="transmembrane region" description="Helical" evidence="1">
    <location>
        <begin position="20"/>
        <end position="39"/>
    </location>
</feature>
<dbReference type="InterPro" id="IPR012902">
    <property type="entry name" value="N_methyl_site"/>
</dbReference>
<keyword evidence="1" id="KW-0812">Transmembrane</keyword>
<accession>A0A1M5KDZ7</accession>
<keyword evidence="1" id="KW-1133">Transmembrane helix</keyword>
<proteinExistence type="predicted"/>
<dbReference type="EMBL" id="LT670817">
    <property type="protein sequence ID" value="SHG51066.1"/>
    <property type="molecule type" value="Genomic_DNA"/>
</dbReference>
<evidence type="ECO:0000313" key="2">
    <source>
        <dbReference type="EMBL" id="SHG51066.1"/>
    </source>
</evidence>
<organism evidence="2 3">
    <name type="scientific">Bradyrhizobium erythrophlei</name>
    <dbReference type="NCBI Taxonomy" id="1437360"/>
    <lineage>
        <taxon>Bacteria</taxon>
        <taxon>Pseudomonadati</taxon>
        <taxon>Pseudomonadota</taxon>
        <taxon>Alphaproteobacteria</taxon>
        <taxon>Hyphomicrobiales</taxon>
        <taxon>Nitrobacteraceae</taxon>
        <taxon>Bradyrhizobium</taxon>
    </lineage>
</organism>
<dbReference type="AlphaFoldDB" id="A0A1M5KDZ7"/>
<sequence length="136" mass="14631">MFPGTPASTDRDAGFTIIEVLIALAIVAVSIVAIGSLMATNVRGVRSLEQHVALTQTARTVMTAGLPPRAELRPGTLSGQTDNYRWTVEVMPLGGDWTVPNADIPWVPELVRVRVKSPSGALSDIRTVRLMQKPSK</sequence>
<dbReference type="RefSeq" id="WP_079600906.1">
    <property type="nucleotide sequence ID" value="NZ_LT670817.1"/>
</dbReference>
<dbReference type="OrthoDB" id="8237719at2"/>
<evidence type="ECO:0000313" key="3">
    <source>
        <dbReference type="Proteomes" id="UP000189796"/>
    </source>
</evidence>
<reference evidence="2 3" key="1">
    <citation type="submission" date="2016-11" db="EMBL/GenBank/DDBJ databases">
        <authorList>
            <person name="Jaros S."/>
            <person name="Januszkiewicz K."/>
            <person name="Wedrychowicz H."/>
        </authorList>
    </citation>
    <scope>NUCLEOTIDE SEQUENCE [LARGE SCALE GENOMIC DNA]</scope>
    <source>
        <strain evidence="2 3">GAS138</strain>
    </source>
</reference>
<evidence type="ECO:0000256" key="1">
    <source>
        <dbReference type="SAM" id="Phobius"/>
    </source>
</evidence>
<keyword evidence="1" id="KW-0472">Membrane</keyword>
<dbReference type="Proteomes" id="UP000189796">
    <property type="component" value="Chromosome I"/>
</dbReference>
<dbReference type="Pfam" id="PF07963">
    <property type="entry name" value="N_methyl"/>
    <property type="match status" value="1"/>
</dbReference>
<gene>
    <name evidence="2" type="ORF">SAMN05443248_1794</name>
</gene>
<dbReference type="NCBIfam" id="TIGR02532">
    <property type="entry name" value="IV_pilin_GFxxxE"/>
    <property type="match status" value="1"/>
</dbReference>
<protein>
    <submittedName>
        <fullName evidence="2">General secretion pathway protein I</fullName>
    </submittedName>
</protein>